<comment type="caution">
    <text evidence="1">The sequence shown here is derived from an EMBL/GenBank/DDBJ whole genome shotgun (WGS) entry which is preliminary data.</text>
</comment>
<dbReference type="Proteomes" id="UP000821865">
    <property type="component" value="Chromosome 9"/>
</dbReference>
<name>A0ACB8C300_DERSI</name>
<sequence>MVMHLEEAVFEGKLTEDSATFWAGIFKFENAMGEKPYRELALYSLACLSCPVSNAVVDRVFSQVTCVKTKYRNKMSLKTWDSIVRIRTACASRDGCCVKFAITDDMLSRFRSDIYDAPSDDKRLLIMTL</sequence>
<dbReference type="EMBL" id="CM023478">
    <property type="protein sequence ID" value="KAH7933214.1"/>
    <property type="molecule type" value="Genomic_DNA"/>
</dbReference>
<evidence type="ECO:0000313" key="1">
    <source>
        <dbReference type="EMBL" id="KAH7933214.1"/>
    </source>
</evidence>
<reference evidence="1" key="1">
    <citation type="submission" date="2020-05" db="EMBL/GenBank/DDBJ databases">
        <title>Large-scale comparative analyses of tick genomes elucidate their genetic diversity and vector capacities.</title>
        <authorList>
            <person name="Jia N."/>
            <person name="Wang J."/>
            <person name="Shi W."/>
            <person name="Du L."/>
            <person name="Sun Y."/>
            <person name="Zhan W."/>
            <person name="Jiang J."/>
            <person name="Wang Q."/>
            <person name="Zhang B."/>
            <person name="Ji P."/>
            <person name="Sakyi L.B."/>
            <person name="Cui X."/>
            <person name="Yuan T."/>
            <person name="Jiang B."/>
            <person name="Yang W."/>
            <person name="Lam T.T.-Y."/>
            <person name="Chang Q."/>
            <person name="Ding S."/>
            <person name="Wang X."/>
            <person name="Zhu J."/>
            <person name="Ruan X."/>
            <person name="Zhao L."/>
            <person name="Wei J."/>
            <person name="Que T."/>
            <person name="Du C."/>
            <person name="Cheng J."/>
            <person name="Dai P."/>
            <person name="Han X."/>
            <person name="Huang E."/>
            <person name="Gao Y."/>
            <person name="Liu J."/>
            <person name="Shao H."/>
            <person name="Ye R."/>
            <person name="Li L."/>
            <person name="Wei W."/>
            <person name="Wang X."/>
            <person name="Wang C."/>
            <person name="Yang T."/>
            <person name="Huo Q."/>
            <person name="Li W."/>
            <person name="Guo W."/>
            <person name="Chen H."/>
            <person name="Zhou L."/>
            <person name="Ni X."/>
            <person name="Tian J."/>
            <person name="Zhou Y."/>
            <person name="Sheng Y."/>
            <person name="Liu T."/>
            <person name="Pan Y."/>
            <person name="Xia L."/>
            <person name="Li J."/>
            <person name="Zhao F."/>
            <person name="Cao W."/>
        </authorList>
    </citation>
    <scope>NUCLEOTIDE SEQUENCE</scope>
    <source>
        <strain evidence="1">Dsil-2018</strain>
    </source>
</reference>
<evidence type="ECO:0000313" key="2">
    <source>
        <dbReference type="Proteomes" id="UP000821865"/>
    </source>
</evidence>
<proteinExistence type="predicted"/>
<keyword evidence="2" id="KW-1185">Reference proteome</keyword>
<accession>A0ACB8C300</accession>
<organism evidence="1 2">
    <name type="scientific">Dermacentor silvarum</name>
    <name type="common">Tick</name>
    <dbReference type="NCBI Taxonomy" id="543639"/>
    <lineage>
        <taxon>Eukaryota</taxon>
        <taxon>Metazoa</taxon>
        <taxon>Ecdysozoa</taxon>
        <taxon>Arthropoda</taxon>
        <taxon>Chelicerata</taxon>
        <taxon>Arachnida</taxon>
        <taxon>Acari</taxon>
        <taxon>Parasitiformes</taxon>
        <taxon>Ixodida</taxon>
        <taxon>Ixodoidea</taxon>
        <taxon>Ixodidae</taxon>
        <taxon>Rhipicephalinae</taxon>
        <taxon>Dermacentor</taxon>
    </lineage>
</organism>
<gene>
    <name evidence="1" type="ORF">HPB49_010393</name>
</gene>
<protein>
    <submittedName>
        <fullName evidence="1">Uncharacterized protein</fullName>
    </submittedName>
</protein>